<dbReference type="Gene3D" id="3.30.200.20">
    <property type="entry name" value="Phosphorylase Kinase, domain 1"/>
    <property type="match status" value="1"/>
</dbReference>
<dbReference type="InterPro" id="IPR017441">
    <property type="entry name" value="Protein_kinase_ATP_BS"/>
</dbReference>
<name>W9SMM5_9ROSA</name>
<dbReference type="Pfam" id="PF23598">
    <property type="entry name" value="LRR_14"/>
    <property type="match status" value="1"/>
</dbReference>
<feature type="domain" description="Protein kinase" evidence="23">
    <location>
        <begin position="668"/>
        <end position="955"/>
    </location>
</feature>
<keyword evidence="25" id="KW-1185">Reference proteome</keyword>
<dbReference type="InterPro" id="IPR003591">
    <property type="entry name" value="Leu-rich_rpt_typical-subtyp"/>
</dbReference>
<evidence type="ECO:0000256" key="21">
    <source>
        <dbReference type="SAM" id="Phobius"/>
    </source>
</evidence>
<dbReference type="GO" id="GO:0009791">
    <property type="term" value="P:post-embryonic development"/>
    <property type="evidence" value="ECO:0007669"/>
    <property type="project" value="UniProtKB-ARBA"/>
</dbReference>
<keyword evidence="13 20" id="KW-0067">ATP-binding</keyword>
<dbReference type="OrthoDB" id="2015831at2759"/>
<dbReference type="Pfam" id="PF08263">
    <property type="entry name" value="LRRNT_2"/>
    <property type="match status" value="1"/>
</dbReference>
<dbReference type="Proteomes" id="UP000030645">
    <property type="component" value="Unassembled WGS sequence"/>
</dbReference>
<dbReference type="KEGG" id="mnt:21384722"/>
<evidence type="ECO:0000256" key="7">
    <source>
        <dbReference type="ARBA" id="ARBA00022679"/>
    </source>
</evidence>
<evidence type="ECO:0000256" key="6">
    <source>
        <dbReference type="ARBA" id="ARBA00022614"/>
    </source>
</evidence>
<evidence type="ECO:0000256" key="15">
    <source>
        <dbReference type="ARBA" id="ARBA00023136"/>
    </source>
</evidence>
<evidence type="ECO:0000256" key="2">
    <source>
        <dbReference type="ARBA" id="ARBA00008684"/>
    </source>
</evidence>
<comment type="catalytic activity">
    <reaction evidence="18">
        <text>L-threonyl-[protein] + ATP = O-phospho-L-threonyl-[protein] + ADP + H(+)</text>
        <dbReference type="Rhea" id="RHEA:46608"/>
        <dbReference type="Rhea" id="RHEA-COMP:11060"/>
        <dbReference type="Rhea" id="RHEA-COMP:11605"/>
        <dbReference type="ChEBI" id="CHEBI:15378"/>
        <dbReference type="ChEBI" id="CHEBI:30013"/>
        <dbReference type="ChEBI" id="CHEBI:30616"/>
        <dbReference type="ChEBI" id="CHEBI:61977"/>
        <dbReference type="ChEBI" id="CHEBI:456216"/>
        <dbReference type="EC" id="2.7.11.1"/>
    </reaction>
</comment>
<dbReference type="EC" id="2.7.11.1" evidence="3"/>
<dbReference type="InterPro" id="IPR050647">
    <property type="entry name" value="Plant_LRR-RLKs"/>
</dbReference>
<dbReference type="SUPFAM" id="SSF56112">
    <property type="entry name" value="Protein kinase-like (PK-like)"/>
    <property type="match status" value="1"/>
</dbReference>
<accession>W9SMM5</accession>
<keyword evidence="6" id="KW-0433">Leucine-rich repeat</keyword>
<keyword evidence="4" id="KW-1003">Cell membrane</keyword>
<sequence>MSVVNCRRRWLLTTAIMISLFFRLSSGDELQPLMRLKTALLPESKTSDVFSSWKEDNPVCNFIGIGCNSEGSVTEIDLSGRNLSGVIPLDAICSLQSLEKISLSSNSLHGTITDHLKNCTRLKHLDLGFNSFSGKFPDLSSFSELTFLNLNATGFSGSFPWKSLENLTNLTFLSLGDNPFDPSPFPAEVVKFEKLYWLYLTNCSLTGKVPEDIGNLTLLENLELSDNRLTGEIPPSIGKLKNLWQLELYNNSFTGKLPKGFGNLTNLVNFDASQNLLEGDLSELKFLTKLESLQLFENQFIGDIPEEIGEFENLFELSLYRNRVTGKIPQKLGSPNGMEFIDLSENFLTGPIPPDMCKGNRMTDLLVLQNKLTGEIPESYASCESLKRVLVNNNSLSGVVPAKIWSLPKLVRIDLSMNDFEGPVTADIAKAKSLGQLVLHNNRFSGELPDEISGASSLVSIQLSFNRFSGPIPGTIGKLAKLSNLYLDNNQFSGLIPESLGSCVSVSQINLARNSLSGKIPPSVGSLPNLNSLNISSNQLYGEIPSTLSSLKLSILDLSNNRLTGEIPDSLSISAFKDSFVGNPGLCSDNNLEGFRRCLSKSSNSSQLRTLLSCFISLLLVLLIALGCFLLLKLRKNHALSHPLKTNSWNMKSYHVLSFSEEEVLDSIKPENLIGKGGSGNVYKVVLRDGKELAVKHIWTPSDAGHRRSCRSTAAILKRSKSPSPEYDAEVATLSSIRHVNVVKLYCSITSDDSNLLVYEYLPNGSLWDRLHTCQKMEMGWEVRYEVAAGAAKGLEYLHHGCDRPVIHRDVKSSNILLDGNWKPRIADFGLAKIVHAGGDWTHAIAGTLGYIAPEYAYTYKVNEKSDVYSFGVVLMELVTGKRPVEPEFGENKDIVNWVYNKFRSQENDVLGLVDSNISDAQKEDAFKVLKIAIHCTSQVPGLRPSMRTVVHLLEEAEPCKLTGITVVKEAENSQDGIRSFGVTQEKQ</sequence>
<keyword evidence="8 21" id="KW-0812">Transmembrane</keyword>
<dbReference type="Pfam" id="PF13855">
    <property type="entry name" value="LRR_8"/>
    <property type="match status" value="1"/>
</dbReference>
<evidence type="ECO:0000256" key="16">
    <source>
        <dbReference type="ARBA" id="ARBA00023170"/>
    </source>
</evidence>
<dbReference type="GO" id="GO:0005524">
    <property type="term" value="F:ATP binding"/>
    <property type="evidence" value="ECO:0007669"/>
    <property type="project" value="UniProtKB-UniRule"/>
</dbReference>
<dbReference type="InterPro" id="IPR013210">
    <property type="entry name" value="LRR_N_plant-typ"/>
</dbReference>
<evidence type="ECO:0000256" key="18">
    <source>
        <dbReference type="ARBA" id="ARBA00047899"/>
    </source>
</evidence>
<keyword evidence="17" id="KW-0325">Glycoprotein</keyword>
<evidence type="ECO:0000256" key="10">
    <source>
        <dbReference type="ARBA" id="ARBA00022737"/>
    </source>
</evidence>
<comment type="subcellular location">
    <subcellularLocation>
        <location evidence="1">Cell membrane</location>
        <topology evidence="1">Single-pass type I membrane protein</topology>
    </subcellularLocation>
</comment>
<feature type="binding site" evidence="20">
    <location>
        <position position="696"/>
    </location>
    <ligand>
        <name>ATP</name>
        <dbReference type="ChEBI" id="CHEBI:30616"/>
    </ligand>
</feature>
<evidence type="ECO:0000256" key="1">
    <source>
        <dbReference type="ARBA" id="ARBA00004251"/>
    </source>
</evidence>
<dbReference type="GO" id="GO:0004674">
    <property type="term" value="F:protein serine/threonine kinase activity"/>
    <property type="evidence" value="ECO:0007669"/>
    <property type="project" value="UniProtKB-KW"/>
</dbReference>
<dbReference type="PANTHER" id="PTHR48056:SF41">
    <property type="entry name" value="RECEPTOR-LIKE PROTEIN KINASE HAIKU2"/>
    <property type="match status" value="1"/>
</dbReference>
<dbReference type="Pfam" id="PF00069">
    <property type="entry name" value="Pkinase"/>
    <property type="match status" value="1"/>
</dbReference>
<dbReference type="PROSITE" id="PS51450">
    <property type="entry name" value="LRR"/>
    <property type="match status" value="1"/>
</dbReference>
<feature type="transmembrane region" description="Helical" evidence="21">
    <location>
        <begin position="610"/>
        <end position="632"/>
    </location>
</feature>
<evidence type="ECO:0000256" key="11">
    <source>
        <dbReference type="ARBA" id="ARBA00022741"/>
    </source>
</evidence>
<dbReference type="GO" id="GO:0033612">
    <property type="term" value="F:receptor serine/threonine kinase binding"/>
    <property type="evidence" value="ECO:0007669"/>
    <property type="project" value="TreeGrafter"/>
</dbReference>
<dbReference type="FunFam" id="1.10.510.10:FF:000569">
    <property type="entry name" value="Serine/threonine-protein kinase-like protein CCR4"/>
    <property type="match status" value="1"/>
</dbReference>
<evidence type="ECO:0000256" key="4">
    <source>
        <dbReference type="ARBA" id="ARBA00022475"/>
    </source>
</evidence>
<dbReference type="PANTHER" id="PTHR48056">
    <property type="entry name" value="LRR RECEPTOR-LIKE SERINE/THREONINE-PROTEIN KINASE-RELATED"/>
    <property type="match status" value="1"/>
</dbReference>
<dbReference type="Pfam" id="PF00560">
    <property type="entry name" value="LRR_1"/>
    <property type="match status" value="2"/>
</dbReference>
<evidence type="ECO:0000313" key="24">
    <source>
        <dbReference type="EMBL" id="EXC54479.1"/>
    </source>
</evidence>
<gene>
    <name evidence="24" type="ORF">L484_001111</name>
</gene>
<keyword evidence="12 24" id="KW-0418">Kinase</keyword>
<evidence type="ECO:0000256" key="13">
    <source>
        <dbReference type="ARBA" id="ARBA00022840"/>
    </source>
</evidence>
<keyword evidence="15 21" id="KW-0472">Membrane</keyword>
<dbReference type="GO" id="GO:0006952">
    <property type="term" value="P:defense response"/>
    <property type="evidence" value="ECO:0007669"/>
    <property type="project" value="UniProtKB-ARBA"/>
</dbReference>
<keyword evidence="14 21" id="KW-1133">Transmembrane helix</keyword>
<dbReference type="FunFam" id="3.80.10.10:FF:000234">
    <property type="entry name" value="Probable inactive receptor kinase RLK902"/>
    <property type="match status" value="1"/>
</dbReference>
<dbReference type="InterPro" id="IPR032675">
    <property type="entry name" value="LRR_dom_sf"/>
</dbReference>
<evidence type="ECO:0000256" key="9">
    <source>
        <dbReference type="ARBA" id="ARBA00022729"/>
    </source>
</evidence>
<dbReference type="InterPro" id="IPR055414">
    <property type="entry name" value="LRR_R13L4/SHOC2-like"/>
</dbReference>
<dbReference type="Gene3D" id="1.10.510.10">
    <property type="entry name" value="Transferase(Phosphotransferase) domain 1"/>
    <property type="match status" value="1"/>
</dbReference>
<evidence type="ECO:0000256" key="22">
    <source>
        <dbReference type="SAM" id="SignalP"/>
    </source>
</evidence>
<reference evidence="25" key="1">
    <citation type="submission" date="2013-01" db="EMBL/GenBank/DDBJ databases">
        <title>Draft Genome Sequence of a Mulberry Tree, Morus notabilis C.K. Schneid.</title>
        <authorList>
            <person name="He N."/>
            <person name="Zhao S."/>
        </authorList>
    </citation>
    <scope>NUCLEOTIDE SEQUENCE</scope>
</reference>
<keyword evidence="16 24" id="KW-0675">Receptor</keyword>
<keyword evidence="9 22" id="KW-0732">Signal</keyword>
<dbReference type="GO" id="GO:0005886">
    <property type="term" value="C:plasma membrane"/>
    <property type="evidence" value="ECO:0007669"/>
    <property type="project" value="UniProtKB-SubCell"/>
</dbReference>
<feature type="chain" id="PRO_5004932086" description="non-specific serine/threonine protein kinase" evidence="22">
    <location>
        <begin position="28"/>
        <end position="988"/>
    </location>
</feature>
<dbReference type="InterPro" id="IPR000719">
    <property type="entry name" value="Prot_kinase_dom"/>
</dbReference>
<dbReference type="EMBL" id="KE625826">
    <property type="protein sequence ID" value="EXC54479.1"/>
    <property type="molecule type" value="Genomic_DNA"/>
</dbReference>
<evidence type="ECO:0000256" key="3">
    <source>
        <dbReference type="ARBA" id="ARBA00012513"/>
    </source>
</evidence>
<dbReference type="PROSITE" id="PS50011">
    <property type="entry name" value="PROTEIN_KINASE_DOM"/>
    <property type="match status" value="1"/>
</dbReference>
<comment type="similarity">
    <text evidence="2">Belongs to the protein kinase superfamily. Ser/Thr protein kinase family.</text>
</comment>
<comment type="catalytic activity">
    <reaction evidence="19">
        <text>L-seryl-[protein] + ATP = O-phospho-L-seryl-[protein] + ADP + H(+)</text>
        <dbReference type="Rhea" id="RHEA:17989"/>
        <dbReference type="Rhea" id="RHEA-COMP:9863"/>
        <dbReference type="Rhea" id="RHEA-COMP:11604"/>
        <dbReference type="ChEBI" id="CHEBI:15378"/>
        <dbReference type="ChEBI" id="CHEBI:29999"/>
        <dbReference type="ChEBI" id="CHEBI:30616"/>
        <dbReference type="ChEBI" id="CHEBI:83421"/>
        <dbReference type="ChEBI" id="CHEBI:456216"/>
        <dbReference type="EC" id="2.7.11.1"/>
    </reaction>
</comment>
<dbReference type="FunFam" id="3.80.10.10:FF:000453">
    <property type="entry name" value="Leucine-rich receptor-like protein kinase family protein"/>
    <property type="match status" value="1"/>
</dbReference>
<dbReference type="PROSITE" id="PS00108">
    <property type="entry name" value="PROTEIN_KINASE_ST"/>
    <property type="match status" value="1"/>
</dbReference>
<dbReference type="SUPFAM" id="SSF52047">
    <property type="entry name" value="RNI-like"/>
    <property type="match status" value="1"/>
</dbReference>
<dbReference type="SMART" id="SM00220">
    <property type="entry name" value="S_TKc"/>
    <property type="match status" value="1"/>
</dbReference>
<evidence type="ECO:0000256" key="14">
    <source>
        <dbReference type="ARBA" id="ARBA00022989"/>
    </source>
</evidence>
<evidence type="ECO:0000256" key="12">
    <source>
        <dbReference type="ARBA" id="ARBA00022777"/>
    </source>
</evidence>
<dbReference type="Gene3D" id="3.80.10.10">
    <property type="entry name" value="Ribonuclease Inhibitor"/>
    <property type="match status" value="4"/>
</dbReference>
<dbReference type="FunFam" id="3.80.10.10:FF:000215">
    <property type="entry name" value="Receptor-like protein kinase HSL1"/>
    <property type="match status" value="1"/>
</dbReference>
<feature type="signal peptide" evidence="22">
    <location>
        <begin position="1"/>
        <end position="27"/>
    </location>
</feature>
<dbReference type="InterPro" id="IPR008271">
    <property type="entry name" value="Ser/Thr_kinase_AS"/>
</dbReference>
<dbReference type="AlphaFoldDB" id="W9SMM5"/>
<dbReference type="SMART" id="SM00369">
    <property type="entry name" value="LRR_TYP"/>
    <property type="match status" value="4"/>
</dbReference>
<evidence type="ECO:0000313" key="25">
    <source>
        <dbReference type="Proteomes" id="UP000030645"/>
    </source>
</evidence>
<evidence type="ECO:0000259" key="23">
    <source>
        <dbReference type="PROSITE" id="PS50011"/>
    </source>
</evidence>
<keyword evidence="10" id="KW-0677">Repeat</keyword>
<keyword evidence="5" id="KW-0723">Serine/threonine-protein kinase</keyword>
<dbReference type="FunFam" id="3.30.200.20:FF:000540">
    <property type="entry name" value="Receptor-like protein kinase HAIKU2"/>
    <property type="match status" value="1"/>
</dbReference>
<dbReference type="STRING" id="981085.W9SMM5"/>
<dbReference type="GO" id="GO:0051707">
    <property type="term" value="P:response to other organism"/>
    <property type="evidence" value="ECO:0007669"/>
    <property type="project" value="UniProtKB-ARBA"/>
</dbReference>
<keyword evidence="11 20" id="KW-0547">Nucleotide-binding</keyword>
<evidence type="ECO:0000256" key="5">
    <source>
        <dbReference type="ARBA" id="ARBA00022527"/>
    </source>
</evidence>
<proteinExistence type="inferred from homology"/>
<evidence type="ECO:0000256" key="8">
    <source>
        <dbReference type="ARBA" id="ARBA00022692"/>
    </source>
</evidence>
<dbReference type="eggNOG" id="ENOG502QVPY">
    <property type="taxonomic scope" value="Eukaryota"/>
</dbReference>
<evidence type="ECO:0000256" key="19">
    <source>
        <dbReference type="ARBA" id="ARBA00048679"/>
    </source>
</evidence>
<protein>
    <recommendedName>
        <fullName evidence="3">non-specific serine/threonine protein kinase</fullName>
        <ecNumber evidence="3">2.7.11.1</ecNumber>
    </recommendedName>
</protein>
<organism evidence="24 25">
    <name type="scientific">Morus notabilis</name>
    <dbReference type="NCBI Taxonomy" id="981085"/>
    <lineage>
        <taxon>Eukaryota</taxon>
        <taxon>Viridiplantae</taxon>
        <taxon>Streptophyta</taxon>
        <taxon>Embryophyta</taxon>
        <taxon>Tracheophyta</taxon>
        <taxon>Spermatophyta</taxon>
        <taxon>Magnoliopsida</taxon>
        <taxon>eudicotyledons</taxon>
        <taxon>Gunneridae</taxon>
        <taxon>Pentapetalae</taxon>
        <taxon>rosids</taxon>
        <taxon>fabids</taxon>
        <taxon>Rosales</taxon>
        <taxon>Moraceae</taxon>
        <taxon>Moreae</taxon>
        <taxon>Morus</taxon>
    </lineage>
</organism>
<evidence type="ECO:0000256" key="17">
    <source>
        <dbReference type="ARBA" id="ARBA00023180"/>
    </source>
</evidence>
<dbReference type="PROSITE" id="PS00107">
    <property type="entry name" value="PROTEIN_KINASE_ATP"/>
    <property type="match status" value="1"/>
</dbReference>
<evidence type="ECO:0000256" key="20">
    <source>
        <dbReference type="PROSITE-ProRule" id="PRU10141"/>
    </source>
</evidence>
<dbReference type="InterPro" id="IPR001611">
    <property type="entry name" value="Leu-rich_rpt"/>
</dbReference>
<dbReference type="InterPro" id="IPR011009">
    <property type="entry name" value="Kinase-like_dom_sf"/>
</dbReference>
<keyword evidence="7" id="KW-0808">Transferase</keyword>
<dbReference type="SUPFAM" id="SSF52058">
    <property type="entry name" value="L domain-like"/>
    <property type="match status" value="1"/>
</dbReference>